<evidence type="ECO:0000256" key="1">
    <source>
        <dbReference type="ARBA" id="ARBA00004651"/>
    </source>
</evidence>
<evidence type="ECO:0000259" key="10">
    <source>
        <dbReference type="Pfam" id="PF03553"/>
    </source>
</evidence>
<proteinExistence type="inferred from homology"/>
<comment type="caution">
    <text evidence="11">The sequence shown here is derived from an EMBL/GenBank/DDBJ whole genome shotgun (WGS) entry which is preliminary data.</text>
</comment>
<evidence type="ECO:0000313" key="11">
    <source>
        <dbReference type="EMBL" id="MEW9503147.1"/>
    </source>
</evidence>
<organism evidence="11 12">
    <name type="scientific">Jeotgalibacillus marinus</name>
    <dbReference type="NCBI Taxonomy" id="86667"/>
    <lineage>
        <taxon>Bacteria</taxon>
        <taxon>Bacillati</taxon>
        <taxon>Bacillota</taxon>
        <taxon>Bacilli</taxon>
        <taxon>Bacillales</taxon>
        <taxon>Caryophanaceae</taxon>
        <taxon>Jeotgalibacillus</taxon>
    </lineage>
</organism>
<sequence length="462" mass="49182">MIEKNNSKFTPTTAQAFLLVGAIVSAISFSMIKLETVPHIPLIVGILILISFGWVNKVSFKDLQDGMTSGASSGLGAIFLFFFIGMLISAFLLSGTIPTIMHVGLLMADWPFYFSVVFLVTALIGMSIGSSLTTAATLGVAFIGISTSLDLSLPITAGAIVSGAFFGDKMSPLSDTTNLSSTVVEVDLFEHIKNMAWTTVPAFLLSIIGFAILSPGLDSSLSIEAIVSLRSNLMGTGLVHWYSLLPLVVLLVLSVKKVPALPALAITLVVSIGLSYFHTITSLEDVSSILFGGYESSTGIEEIDSLLTRGGINSMMFTVSLVILALSLGGLLFKLGIIQTILGTMQRGLKKSSTALTSAALSAIGINAMVGEQYLSILLTGESFKRPIDELNLKRKNLSRVLEDAGTVINPLVPWGVCGVFLTSVLGVQTLDYLPFAFFCIVSPLLTIIYSFTGWTISYNEK</sequence>
<dbReference type="EMBL" id="JBFMIA010000024">
    <property type="protein sequence ID" value="MEW9503147.1"/>
    <property type="molecule type" value="Genomic_DNA"/>
</dbReference>
<feature type="transmembrane region" description="Helical" evidence="9">
    <location>
        <begin position="12"/>
        <end position="32"/>
    </location>
</feature>
<evidence type="ECO:0000256" key="5">
    <source>
        <dbReference type="ARBA" id="ARBA00022692"/>
    </source>
</evidence>
<dbReference type="PANTHER" id="PTHR33451:SF6">
    <property type="entry name" value="NA(+)_H(+) ANTIPORTER NHAC"/>
    <property type="match status" value="1"/>
</dbReference>
<keyword evidence="3" id="KW-0050">Antiport</keyword>
<feature type="transmembrane region" description="Helical" evidence="9">
    <location>
        <begin position="260"/>
        <end position="278"/>
    </location>
</feature>
<dbReference type="InterPro" id="IPR018461">
    <property type="entry name" value="Na/H_Antiport_NhaC-like_C"/>
</dbReference>
<feature type="transmembrane region" description="Helical" evidence="9">
    <location>
        <begin position="405"/>
        <end position="427"/>
    </location>
</feature>
<keyword evidence="6 9" id="KW-1133">Transmembrane helix</keyword>
<keyword evidence="2" id="KW-0813">Transport</keyword>
<evidence type="ECO:0000256" key="7">
    <source>
        <dbReference type="ARBA" id="ARBA00023136"/>
    </source>
</evidence>
<accession>A0ABV3Q728</accession>
<keyword evidence="7 9" id="KW-0472">Membrane</keyword>
<keyword evidence="5 9" id="KW-0812">Transmembrane</keyword>
<feature type="transmembrane region" description="Helical" evidence="9">
    <location>
        <begin position="112"/>
        <end position="145"/>
    </location>
</feature>
<dbReference type="InterPro" id="IPR052180">
    <property type="entry name" value="NhaC_Na-H+_Antiporter"/>
</dbReference>
<feature type="domain" description="Na+/H+ antiporter NhaC-like C-terminal" evidence="10">
    <location>
        <begin position="163"/>
        <end position="455"/>
    </location>
</feature>
<evidence type="ECO:0000256" key="4">
    <source>
        <dbReference type="ARBA" id="ARBA00022475"/>
    </source>
</evidence>
<evidence type="ECO:0000313" key="12">
    <source>
        <dbReference type="Proteomes" id="UP001556040"/>
    </source>
</evidence>
<evidence type="ECO:0000256" key="3">
    <source>
        <dbReference type="ARBA" id="ARBA00022449"/>
    </source>
</evidence>
<dbReference type="PANTHER" id="PTHR33451">
    <property type="entry name" value="MALATE-2H(+)/NA(+)-LACTATE ANTIPORTER"/>
    <property type="match status" value="1"/>
</dbReference>
<gene>
    <name evidence="11" type="primary">nhaC</name>
    <name evidence="11" type="ORF">AB1471_15315</name>
</gene>
<evidence type="ECO:0000256" key="6">
    <source>
        <dbReference type="ARBA" id="ARBA00022989"/>
    </source>
</evidence>
<evidence type="ECO:0000256" key="2">
    <source>
        <dbReference type="ARBA" id="ARBA00022448"/>
    </source>
</evidence>
<reference evidence="11 12" key="1">
    <citation type="journal article" date="1979" name="Int. J. Syst. Evol. Microbiol.">
        <title>Bacillus globisporus subsp. marinus subsp. nov.</title>
        <authorList>
            <person name="Liu H."/>
        </authorList>
    </citation>
    <scope>NUCLEOTIDE SEQUENCE [LARGE SCALE GENOMIC DNA]</scope>
    <source>
        <strain evidence="11 12">DSM 1297</strain>
    </source>
</reference>
<feature type="transmembrane region" description="Helical" evidence="9">
    <location>
        <begin position="233"/>
        <end position="253"/>
    </location>
</feature>
<dbReference type="Pfam" id="PF03553">
    <property type="entry name" value="Na_H_antiporter"/>
    <property type="match status" value="1"/>
</dbReference>
<evidence type="ECO:0000256" key="8">
    <source>
        <dbReference type="ARBA" id="ARBA00038435"/>
    </source>
</evidence>
<protein>
    <submittedName>
        <fullName evidence="11">Na+/H+ antiporter NhaC</fullName>
    </submittedName>
</protein>
<comment type="similarity">
    <text evidence="8">Belongs to the NhaC Na(+)/H(+) (TC 2.A.35) antiporter family.</text>
</comment>
<comment type="subcellular location">
    <subcellularLocation>
        <location evidence="1">Cell membrane</location>
        <topology evidence="1">Multi-pass membrane protein</topology>
    </subcellularLocation>
</comment>
<feature type="transmembrane region" description="Helical" evidence="9">
    <location>
        <begin position="38"/>
        <end position="55"/>
    </location>
</feature>
<feature type="transmembrane region" description="Helical" evidence="9">
    <location>
        <begin position="433"/>
        <end position="457"/>
    </location>
</feature>
<evidence type="ECO:0000256" key="9">
    <source>
        <dbReference type="SAM" id="Phobius"/>
    </source>
</evidence>
<dbReference type="InterPro" id="IPR004770">
    <property type="entry name" value="Na/H_antiport_NhaC"/>
</dbReference>
<dbReference type="NCBIfam" id="TIGR00931">
    <property type="entry name" value="antiport_nhaC"/>
    <property type="match status" value="1"/>
</dbReference>
<feature type="transmembrane region" description="Helical" evidence="9">
    <location>
        <begin position="195"/>
        <end position="213"/>
    </location>
</feature>
<dbReference type="RefSeq" id="WP_367780634.1">
    <property type="nucleotide sequence ID" value="NZ_JBFMIA010000024.1"/>
</dbReference>
<feature type="transmembrane region" description="Helical" evidence="9">
    <location>
        <begin position="75"/>
        <end position="100"/>
    </location>
</feature>
<name>A0ABV3Q728_9BACL</name>
<keyword evidence="4" id="KW-1003">Cell membrane</keyword>
<feature type="transmembrane region" description="Helical" evidence="9">
    <location>
        <begin position="315"/>
        <end position="342"/>
    </location>
</feature>
<dbReference type="Proteomes" id="UP001556040">
    <property type="component" value="Unassembled WGS sequence"/>
</dbReference>
<keyword evidence="12" id="KW-1185">Reference proteome</keyword>